<evidence type="ECO:0000313" key="1">
    <source>
        <dbReference type="EMBL" id="MEQ2246402.1"/>
    </source>
</evidence>
<reference evidence="1 2" key="1">
    <citation type="submission" date="2021-06" db="EMBL/GenBank/DDBJ databases">
        <authorList>
            <person name="Palmer J.M."/>
        </authorList>
    </citation>
    <scope>NUCLEOTIDE SEQUENCE [LARGE SCALE GENOMIC DNA]</scope>
    <source>
        <strain evidence="2">if_2019</strain>
        <tissue evidence="1">Muscle</tissue>
    </source>
</reference>
<sequence length="133" mass="13741">MNAASITSTGATWSPSTVSVITGSMDSNAASPAPAKSHRSLTALSLCRAASEGGPRHISQSGAIAHYTQNYAQSCVFSSRSTSLMQAVKKYKRHCMDSVTVSVTEGNGNVAPGAPLPKQCQPSSDFTYTGVGQ</sequence>
<comment type="caution">
    <text evidence="1">The sequence shown here is derived from an EMBL/GenBank/DDBJ whole genome shotgun (WGS) entry which is preliminary data.</text>
</comment>
<dbReference type="EMBL" id="JAHRIQ010078652">
    <property type="protein sequence ID" value="MEQ2246402.1"/>
    <property type="molecule type" value="Genomic_DNA"/>
</dbReference>
<name>A0ABV0UPB1_9TELE</name>
<gene>
    <name evidence="1" type="ORF">ILYODFUR_038158</name>
</gene>
<protein>
    <submittedName>
        <fullName evidence="1">Uncharacterized protein</fullName>
    </submittedName>
</protein>
<accession>A0ABV0UPB1</accession>
<organism evidence="1 2">
    <name type="scientific">Ilyodon furcidens</name>
    <name type="common">goldbreast splitfin</name>
    <dbReference type="NCBI Taxonomy" id="33524"/>
    <lineage>
        <taxon>Eukaryota</taxon>
        <taxon>Metazoa</taxon>
        <taxon>Chordata</taxon>
        <taxon>Craniata</taxon>
        <taxon>Vertebrata</taxon>
        <taxon>Euteleostomi</taxon>
        <taxon>Actinopterygii</taxon>
        <taxon>Neopterygii</taxon>
        <taxon>Teleostei</taxon>
        <taxon>Neoteleostei</taxon>
        <taxon>Acanthomorphata</taxon>
        <taxon>Ovalentaria</taxon>
        <taxon>Atherinomorphae</taxon>
        <taxon>Cyprinodontiformes</taxon>
        <taxon>Goodeidae</taxon>
        <taxon>Ilyodon</taxon>
    </lineage>
</organism>
<keyword evidence="2" id="KW-1185">Reference proteome</keyword>
<evidence type="ECO:0000313" key="2">
    <source>
        <dbReference type="Proteomes" id="UP001482620"/>
    </source>
</evidence>
<dbReference type="Proteomes" id="UP001482620">
    <property type="component" value="Unassembled WGS sequence"/>
</dbReference>
<proteinExistence type="predicted"/>